<proteinExistence type="predicted"/>
<evidence type="ECO:0000313" key="2">
    <source>
        <dbReference type="Proteomes" id="UP000182429"/>
    </source>
</evidence>
<sequence>MDNSQFDKPFKNYNELIDLMKSRNIIIDNEDVAIDYLSRISYYHLINGYKNLYPMDNEGNFLYKVHFIEFLYLDNFEREINALFLKYILLIEKSLKSNISYLISEKYGINTDIFNDDIQSTNDYLCRDFYASAGNAVKRRNNILRKIKKDAKRMYTRGSCLSLNHYIVNHNHLPAWILVNALTFGNMIQWFKILKPEDKEYVCDKLINQMFINPEFKIEFISRGLDLLRSYRNGIAHGNKIFASSITGYLPKHAALDIANRRLTTDEYNTGLGKRDVYSVILTISRLLDLNNKQLFLQQTITLLEYYNNNVYANGQTLLQMLALPENFISRLKAI</sequence>
<evidence type="ECO:0000313" key="1">
    <source>
        <dbReference type="EMBL" id="SDW73454.1"/>
    </source>
</evidence>
<dbReference type="Pfam" id="PF07751">
    <property type="entry name" value="Abi_2"/>
    <property type="match status" value="1"/>
</dbReference>
<reference evidence="1 2" key="1">
    <citation type="submission" date="2016-10" db="EMBL/GenBank/DDBJ databases">
        <authorList>
            <person name="de Groot N.N."/>
        </authorList>
    </citation>
    <scope>NUCLEOTIDE SEQUENCE [LARGE SCALE GENOMIC DNA]</scope>
    <source>
        <strain evidence="1 2">S3b</strain>
    </source>
</reference>
<name>A0A1H2VZP0_9FIRM</name>
<protein>
    <submittedName>
        <fullName evidence="1">Abortive infection bacteriophage resistance protein</fullName>
    </submittedName>
</protein>
<dbReference type="RefSeq" id="WP_074687233.1">
    <property type="nucleotide sequence ID" value="NZ_FNNF01000042.1"/>
</dbReference>
<organism evidence="1 2">
    <name type="scientific">Kandleria vitulina</name>
    <dbReference type="NCBI Taxonomy" id="1630"/>
    <lineage>
        <taxon>Bacteria</taxon>
        <taxon>Bacillati</taxon>
        <taxon>Bacillota</taxon>
        <taxon>Erysipelotrichia</taxon>
        <taxon>Erysipelotrichales</taxon>
        <taxon>Coprobacillaceae</taxon>
        <taxon>Kandleria</taxon>
    </lineage>
</organism>
<dbReference type="OrthoDB" id="5363652at2"/>
<accession>A0A1H2VZP0</accession>
<dbReference type="Proteomes" id="UP000182429">
    <property type="component" value="Unassembled WGS sequence"/>
</dbReference>
<dbReference type="InterPro" id="IPR011664">
    <property type="entry name" value="Abi_system_AbiD/AbiF-like"/>
</dbReference>
<dbReference type="EMBL" id="FNNF01000042">
    <property type="protein sequence ID" value="SDW73454.1"/>
    <property type="molecule type" value="Genomic_DNA"/>
</dbReference>
<gene>
    <name evidence="1" type="ORF">SAMN04487759_1422</name>
</gene>
<dbReference type="AlphaFoldDB" id="A0A1H2VZP0"/>